<dbReference type="PROSITE" id="PS51819">
    <property type="entry name" value="VOC"/>
    <property type="match status" value="1"/>
</dbReference>
<name>A0A848LFM1_9BACT</name>
<protein>
    <submittedName>
        <fullName evidence="2">VOC family protein</fullName>
    </submittedName>
</protein>
<dbReference type="Pfam" id="PF00903">
    <property type="entry name" value="Glyoxalase"/>
    <property type="match status" value="1"/>
</dbReference>
<dbReference type="EMBL" id="JABBJJ010000018">
    <property type="protein sequence ID" value="NMO14388.1"/>
    <property type="molecule type" value="Genomic_DNA"/>
</dbReference>
<comment type="caution">
    <text evidence="2">The sequence shown here is derived from an EMBL/GenBank/DDBJ whole genome shotgun (WGS) entry which is preliminary data.</text>
</comment>
<dbReference type="AlphaFoldDB" id="A0A848LFM1"/>
<dbReference type="Proteomes" id="UP000518300">
    <property type="component" value="Unassembled WGS sequence"/>
</dbReference>
<evidence type="ECO:0000313" key="2">
    <source>
        <dbReference type="EMBL" id="NMO14388.1"/>
    </source>
</evidence>
<dbReference type="InterPro" id="IPR029068">
    <property type="entry name" value="Glyas_Bleomycin-R_OHBP_Dase"/>
</dbReference>
<sequence length="120" mass="13597">MTEPLFKRVDTVFIPVRDLKDAIGWYTWALGFTLRWQSGNYAALNAGETAVTLHQPEGEHRPFGDHAPLNFYASDIEAAHRKLKEAGATVESIQTMPGIRFFDFKDPDGNRLGVCWFPEK</sequence>
<dbReference type="SUPFAM" id="SSF54593">
    <property type="entry name" value="Glyoxalase/Bleomycin resistance protein/Dihydroxybiphenyl dioxygenase"/>
    <property type="match status" value="1"/>
</dbReference>
<dbReference type="InterPro" id="IPR037523">
    <property type="entry name" value="VOC_core"/>
</dbReference>
<reference evidence="2 3" key="1">
    <citation type="submission" date="2020-04" db="EMBL/GenBank/DDBJ databases">
        <title>Draft genome of Pyxidicoccus fallax type strain.</title>
        <authorList>
            <person name="Whitworth D.E."/>
        </authorList>
    </citation>
    <scope>NUCLEOTIDE SEQUENCE [LARGE SCALE GENOMIC DNA]</scope>
    <source>
        <strain evidence="2 3">DSM 14698</strain>
    </source>
</reference>
<dbReference type="RefSeq" id="WP_169343687.1">
    <property type="nucleotide sequence ID" value="NZ_JABBJJ010000018.1"/>
</dbReference>
<evidence type="ECO:0000313" key="3">
    <source>
        <dbReference type="Proteomes" id="UP000518300"/>
    </source>
</evidence>
<keyword evidence="3" id="KW-1185">Reference proteome</keyword>
<dbReference type="InterPro" id="IPR004360">
    <property type="entry name" value="Glyas_Fos-R_dOase_dom"/>
</dbReference>
<evidence type="ECO:0000259" key="1">
    <source>
        <dbReference type="PROSITE" id="PS51819"/>
    </source>
</evidence>
<organism evidence="2 3">
    <name type="scientific">Pyxidicoccus fallax</name>
    <dbReference type="NCBI Taxonomy" id="394095"/>
    <lineage>
        <taxon>Bacteria</taxon>
        <taxon>Pseudomonadati</taxon>
        <taxon>Myxococcota</taxon>
        <taxon>Myxococcia</taxon>
        <taxon>Myxococcales</taxon>
        <taxon>Cystobacterineae</taxon>
        <taxon>Myxococcaceae</taxon>
        <taxon>Pyxidicoccus</taxon>
    </lineage>
</organism>
<proteinExistence type="predicted"/>
<feature type="domain" description="VOC" evidence="1">
    <location>
        <begin position="8"/>
        <end position="117"/>
    </location>
</feature>
<gene>
    <name evidence="2" type="ORF">HG543_05890</name>
</gene>
<dbReference type="Gene3D" id="3.10.180.10">
    <property type="entry name" value="2,3-Dihydroxybiphenyl 1,2-Dioxygenase, domain 1"/>
    <property type="match status" value="1"/>
</dbReference>
<accession>A0A848LFM1</accession>